<reference evidence="3 4" key="1">
    <citation type="submission" date="2019-03" db="EMBL/GenBank/DDBJ databases">
        <title>Ramlibacter rhizophilus CCTCC AB2015357, whole genome shotgun sequence.</title>
        <authorList>
            <person name="Zhang X."/>
            <person name="Feng G."/>
            <person name="Zhu H."/>
        </authorList>
    </citation>
    <scope>NUCLEOTIDE SEQUENCE [LARGE SCALE GENOMIC DNA]</scope>
    <source>
        <strain evidence="3 4">CCTCC AB2015357</strain>
    </source>
</reference>
<evidence type="ECO:0000313" key="4">
    <source>
        <dbReference type="Proteomes" id="UP000297564"/>
    </source>
</evidence>
<feature type="transmembrane region" description="Helical" evidence="2">
    <location>
        <begin position="41"/>
        <end position="62"/>
    </location>
</feature>
<feature type="region of interest" description="Disordered" evidence="1">
    <location>
        <begin position="1"/>
        <end position="21"/>
    </location>
</feature>
<name>A0A4Z0C070_9BURK</name>
<feature type="transmembrane region" description="Helical" evidence="2">
    <location>
        <begin position="82"/>
        <end position="100"/>
    </location>
</feature>
<sequence>MDASQPLDSPPAGASRRAPKAWPVHGTAPEVAISPGMLIRIIVAVFVVLLALHLLAVSSYLLEWRFPARDKFYMDAENNIPTVFSTLLLLTASLLCAWATTVERHRRSRFSWHWAGLALAMLALGIDEAAALHELLINPIQKVYQTTGWLRFPWVIAGIPLVLLFAFAYLRFLAALPARTRWGFIAAGALYVGGALGMEMVGGQVFQEAGTPDRTLVPYMIAMTVEESCEMLGVTAFIATLLAYLRGTGVALRMGSAVPVSGPRVQ</sequence>
<dbReference type="RefSeq" id="WP_135283806.1">
    <property type="nucleotide sequence ID" value="NZ_SMLL01000001.1"/>
</dbReference>
<organism evidence="3 4">
    <name type="scientific">Ramlibacter rhizophilus</name>
    <dbReference type="NCBI Taxonomy" id="1781167"/>
    <lineage>
        <taxon>Bacteria</taxon>
        <taxon>Pseudomonadati</taxon>
        <taxon>Pseudomonadota</taxon>
        <taxon>Betaproteobacteria</taxon>
        <taxon>Burkholderiales</taxon>
        <taxon>Comamonadaceae</taxon>
        <taxon>Ramlibacter</taxon>
    </lineage>
</organism>
<evidence type="ECO:0000313" key="3">
    <source>
        <dbReference type="EMBL" id="TFZ04923.1"/>
    </source>
</evidence>
<dbReference type="EMBL" id="SMLL01000001">
    <property type="protein sequence ID" value="TFZ04923.1"/>
    <property type="molecule type" value="Genomic_DNA"/>
</dbReference>
<gene>
    <name evidence="3" type="ORF">EZ242_04025</name>
</gene>
<keyword evidence="2" id="KW-1133">Transmembrane helix</keyword>
<keyword evidence="4" id="KW-1185">Reference proteome</keyword>
<keyword evidence="2" id="KW-0812">Transmembrane</keyword>
<feature type="transmembrane region" description="Helical" evidence="2">
    <location>
        <begin position="112"/>
        <end position="132"/>
    </location>
</feature>
<keyword evidence="2" id="KW-0472">Membrane</keyword>
<comment type="caution">
    <text evidence="3">The sequence shown here is derived from an EMBL/GenBank/DDBJ whole genome shotgun (WGS) entry which is preliminary data.</text>
</comment>
<evidence type="ECO:0000256" key="1">
    <source>
        <dbReference type="SAM" id="MobiDB-lite"/>
    </source>
</evidence>
<dbReference type="AlphaFoldDB" id="A0A4Z0C070"/>
<feature type="transmembrane region" description="Helical" evidence="2">
    <location>
        <begin position="152"/>
        <end position="170"/>
    </location>
</feature>
<dbReference type="Proteomes" id="UP000297564">
    <property type="component" value="Unassembled WGS sequence"/>
</dbReference>
<feature type="transmembrane region" description="Helical" evidence="2">
    <location>
        <begin position="221"/>
        <end position="245"/>
    </location>
</feature>
<protein>
    <submittedName>
        <fullName evidence="3">Uncharacterized protein</fullName>
    </submittedName>
</protein>
<feature type="transmembrane region" description="Helical" evidence="2">
    <location>
        <begin position="182"/>
        <end position="201"/>
    </location>
</feature>
<proteinExistence type="predicted"/>
<dbReference type="OrthoDB" id="7060889at2"/>
<accession>A0A4Z0C070</accession>
<evidence type="ECO:0000256" key="2">
    <source>
        <dbReference type="SAM" id="Phobius"/>
    </source>
</evidence>